<reference evidence="2 3" key="1">
    <citation type="submission" date="2023-10" db="EMBL/GenBank/DDBJ databases">
        <title>Development of a sustainable strategy for remediation of hydrocarbon-contaminated territories based on the waste exchange concept.</title>
        <authorList>
            <person name="Krivoruchko A."/>
        </authorList>
    </citation>
    <scope>NUCLEOTIDE SEQUENCE [LARGE SCALE GENOMIC DNA]</scope>
    <source>
        <strain evidence="2 3">IEGM 1236</strain>
    </source>
</reference>
<dbReference type="Pfam" id="PF00296">
    <property type="entry name" value="Bac_luciferase"/>
    <property type="match status" value="1"/>
</dbReference>
<gene>
    <name evidence="2" type="ORF">R4198_09065</name>
</gene>
<dbReference type="SUPFAM" id="SSF51679">
    <property type="entry name" value="Bacterial luciferase-like"/>
    <property type="match status" value="1"/>
</dbReference>
<dbReference type="RefSeq" id="WP_317712810.1">
    <property type="nucleotide sequence ID" value="NZ_JAWLUM010000001.1"/>
</dbReference>
<dbReference type="InterPro" id="IPR036661">
    <property type="entry name" value="Luciferase-like_sf"/>
</dbReference>
<feature type="domain" description="Luciferase-like" evidence="1">
    <location>
        <begin position="16"/>
        <end position="208"/>
    </location>
</feature>
<name>A0ABU4ET68_WILMA</name>
<organism evidence="2 3">
    <name type="scientific">Williamsia marianensis</name>
    <dbReference type="NCBI Taxonomy" id="85044"/>
    <lineage>
        <taxon>Bacteria</taxon>
        <taxon>Bacillati</taxon>
        <taxon>Actinomycetota</taxon>
        <taxon>Actinomycetes</taxon>
        <taxon>Mycobacteriales</taxon>
        <taxon>Nocardiaceae</taxon>
        <taxon>Williamsia</taxon>
    </lineage>
</organism>
<protein>
    <submittedName>
        <fullName evidence="2">LLM class flavin-dependent oxidoreductase</fullName>
    </submittedName>
</protein>
<evidence type="ECO:0000313" key="3">
    <source>
        <dbReference type="Proteomes" id="UP001185792"/>
    </source>
</evidence>
<sequence length="265" mass="28536">MSTKRFAHTDQSIWSQADEIGVAGILIREGEHPLDGLVLAASLAARQRVGFVAVEVAVGGHPIHLAEKAAVADQVLSGRLILILRGDDSDILAETASIVTAAARARPVATTDGRWPTPALLDANSGVSWTTVRVTPTPHQLRLPVFVSGPGGQAAALRTAIPYFADVEDSSESLGEHWEEMKARFGTAADNLTRGAIRTLTGFDNSAASMLRSDRQDWGAELAFMQSDDAEWTRGSIRDLAARLQPRMALDELPDGLTEYWDQTQ</sequence>
<dbReference type="EMBL" id="JAWLUM010000001">
    <property type="protein sequence ID" value="MDV7133844.1"/>
    <property type="molecule type" value="Genomic_DNA"/>
</dbReference>
<dbReference type="InterPro" id="IPR011251">
    <property type="entry name" value="Luciferase-like_dom"/>
</dbReference>
<comment type="caution">
    <text evidence="2">The sequence shown here is derived from an EMBL/GenBank/DDBJ whole genome shotgun (WGS) entry which is preliminary data.</text>
</comment>
<proteinExistence type="predicted"/>
<evidence type="ECO:0000259" key="1">
    <source>
        <dbReference type="Pfam" id="PF00296"/>
    </source>
</evidence>
<dbReference type="Gene3D" id="3.20.20.30">
    <property type="entry name" value="Luciferase-like domain"/>
    <property type="match status" value="1"/>
</dbReference>
<accession>A0ABU4ET68</accession>
<keyword evidence="3" id="KW-1185">Reference proteome</keyword>
<evidence type="ECO:0000313" key="2">
    <source>
        <dbReference type="EMBL" id="MDV7133844.1"/>
    </source>
</evidence>
<dbReference type="Proteomes" id="UP001185792">
    <property type="component" value="Unassembled WGS sequence"/>
</dbReference>